<feature type="domain" description="Transposase DDE" evidence="1">
    <location>
        <begin position="15"/>
        <end position="177"/>
    </location>
</feature>
<dbReference type="Pfam" id="PF13701">
    <property type="entry name" value="DDE_Tnp_1_4"/>
    <property type="match status" value="1"/>
</dbReference>
<keyword evidence="3" id="KW-1185">Reference proteome</keyword>
<evidence type="ECO:0000313" key="3">
    <source>
        <dbReference type="Proteomes" id="UP000295416"/>
    </source>
</evidence>
<organism evidence="2 3">
    <name type="scientific">Scopulibacillus darangshiensis</name>
    <dbReference type="NCBI Taxonomy" id="442528"/>
    <lineage>
        <taxon>Bacteria</taxon>
        <taxon>Bacillati</taxon>
        <taxon>Bacillota</taxon>
        <taxon>Bacilli</taxon>
        <taxon>Bacillales</taxon>
        <taxon>Sporolactobacillaceae</taxon>
        <taxon>Scopulibacillus</taxon>
    </lineage>
</organism>
<dbReference type="AlphaFoldDB" id="A0A4R2P380"/>
<dbReference type="SUPFAM" id="SSF53098">
    <property type="entry name" value="Ribonuclease H-like"/>
    <property type="match status" value="1"/>
</dbReference>
<dbReference type="InterPro" id="IPR012337">
    <property type="entry name" value="RNaseH-like_sf"/>
</dbReference>
<protein>
    <submittedName>
        <fullName evidence="2">DDE family transposase</fullName>
    </submittedName>
</protein>
<dbReference type="InterPro" id="IPR025668">
    <property type="entry name" value="Tnp_DDE_dom"/>
</dbReference>
<comment type="caution">
    <text evidence="2">The sequence shown here is derived from an EMBL/GenBank/DDBJ whole genome shotgun (WGS) entry which is preliminary data.</text>
</comment>
<evidence type="ECO:0000259" key="1">
    <source>
        <dbReference type="Pfam" id="PF13701"/>
    </source>
</evidence>
<name>A0A4R2P380_9BACL</name>
<sequence length="179" mass="20946">MSILPISMPSDVSKAEIYYEEIEYQAKSWTKPRKVIVQSVRPAGELFFTHSFFVTNLIDAFSPKVIVRSYQKRGTMENFIKEAKNGFNLDKMCSHSFQVNEVRMMLSLLAYNLTNWLRTLCFPEGQKNMQIQTIRTKIIKVASKLVKSGRSLYFKLSSSFVYQAFFWDVLQRIQTLRLE</sequence>
<accession>A0A4R2P380</accession>
<reference evidence="2 3" key="1">
    <citation type="submission" date="2019-03" db="EMBL/GenBank/DDBJ databases">
        <title>Genomic Encyclopedia of Type Strains, Phase IV (KMG-IV): sequencing the most valuable type-strain genomes for metagenomic binning, comparative biology and taxonomic classification.</title>
        <authorList>
            <person name="Goeker M."/>
        </authorList>
    </citation>
    <scope>NUCLEOTIDE SEQUENCE [LARGE SCALE GENOMIC DNA]</scope>
    <source>
        <strain evidence="2 3">DSM 19377</strain>
    </source>
</reference>
<gene>
    <name evidence="2" type="ORF">EV207_11373</name>
</gene>
<proteinExistence type="predicted"/>
<dbReference type="EMBL" id="SLXK01000013">
    <property type="protein sequence ID" value="TCP29037.1"/>
    <property type="molecule type" value="Genomic_DNA"/>
</dbReference>
<evidence type="ECO:0000313" key="2">
    <source>
        <dbReference type="EMBL" id="TCP29037.1"/>
    </source>
</evidence>
<dbReference type="Proteomes" id="UP000295416">
    <property type="component" value="Unassembled WGS sequence"/>
</dbReference>